<evidence type="ECO:0000313" key="1">
    <source>
        <dbReference type="EMBL" id="CCF73844.1"/>
    </source>
</evidence>
<organism evidence="1 2">
    <name type="scientific">Babesia microti (strain RI)</name>
    <dbReference type="NCBI Taxonomy" id="1133968"/>
    <lineage>
        <taxon>Eukaryota</taxon>
        <taxon>Sar</taxon>
        <taxon>Alveolata</taxon>
        <taxon>Apicomplexa</taxon>
        <taxon>Aconoidasida</taxon>
        <taxon>Piroplasmida</taxon>
        <taxon>Babesiidae</taxon>
        <taxon>Babesia</taxon>
    </lineage>
</organism>
<dbReference type="OMA" id="ILWCAWK"/>
<dbReference type="EMBL" id="FO082872">
    <property type="protein sequence ID" value="CCF73844.1"/>
    <property type="molecule type" value="Genomic_DNA"/>
</dbReference>
<dbReference type="Pfam" id="PF09808">
    <property type="entry name" value="SNAPC1"/>
    <property type="match status" value="1"/>
</dbReference>
<dbReference type="KEGG" id="bmic:BMR1_02g03460"/>
<dbReference type="RefSeq" id="XP_012648453.1">
    <property type="nucleotide sequence ID" value="XM_012792999.1"/>
</dbReference>
<reference evidence="1 2" key="2">
    <citation type="journal article" date="2013" name="PLoS ONE">
        <title>Whole genome mapping and re-organization of the nuclear and mitochondrial genomes of Babesia microti isolates.</title>
        <authorList>
            <person name="Cornillot E."/>
            <person name="Dassouli A."/>
            <person name="Garg A."/>
            <person name="Pachikara N."/>
            <person name="Randazzo S."/>
            <person name="Depoix D."/>
            <person name="Carcy B."/>
            <person name="Delbecq S."/>
            <person name="Frutos R."/>
            <person name="Silva J.C."/>
            <person name="Sutton R."/>
            <person name="Krause P.J."/>
            <person name="Mamoun C.B."/>
        </authorList>
    </citation>
    <scope>NUCLEOTIDE SEQUENCE [LARGE SCALE GENOMIC DNA]</scope>
    <source>
        <strain evidence="1 2">RI</strain>
    </source>
</reference>
<dbReference type="GeneID" id="24424474"/>
<dbReference type="Proteomes" id="UP000002899">
    <property type="component" value="Chromosome II"/>
</dbReference>
<keyword evidence="2" id="KW-1185">Reference proteome</keyword>
<dbReference type="AlphaFoldDB" id="I7JAL6"/>
<accession>I7JAL6</accession>
<dbReference type="InterPro" id="IPR019188">
    <property type="entry name" value="SNAPC1"/>
</dbReference>
<proteinExistence type="predicted"/>
<name>I7JAL6_BABMR</name>
<sequence>MEVYEHCEKKSNCALTRVNGDSFKGLYYPYIINGKSKVFYHDINTLLTQFLNIVRDLSVDSDLIIHYSKLYKKLYFSKILVRLSIEDIEETWELLWGVWSELFTNPPKEVIGSDIIYYKLGLIFTCFYLYHSQVPHSPLSDKLFLNVPIAVTTLDKLIDFADNLFEEHNSAIAIELIHYLYRQGAFVICFVDGPQYLHQDRLGNPLKPNYT</sequence>
<dbReference type="OrthoDB" id="374157at2759"/>
<dbReference type="VEuPathDB" id="PiroplasmaDB:BMR1_02g03460"/>
<reference evidence="1 2" key="1">
    <citation type="journal article" date="2012" name="Nucleic Acids Res.">
        <title>Sequencing of the smallest Apicomplexan genome from the human pathogen Babesia microti.</title>
        <authorList>
            <person name="Cornillot E."/>
            <person name="Hadj-Kaddour K."/>
            <person name="Dassouli A."/>
            <person name="Noel B."/>
            <person name="Ranwez V."/>
            <person name="Vacherie B."/>
            <person name="Augagneur Y."/>
            <person name="Bres V."/>
            <person name="Duclos A."/>
            <person name="Randazzo S."/>
            <person name="Carcy B."/>
            <person name="Debierre-Grockiego F."/>
            <person name="Delbecq S."/>
            <person name="Moubri-Menage K."/>
            <person name="Shams-Eldin H."/>
            <person name="Usmani-Brown S."/>
            <person name="Bringaud F."/>
            <person name="Wincker P."/>
            <person name="Vivares C.P."/>
            <person name="Schwarz R.T."/>
            <person name="Schetters T.P."/>
            <person name="Krause P.J."/>
            <person name="Gorenflot A."/>
            <person name="Berry V."/>
            <person name="Barbe V."/>
            <person name="Ben Mamoun C."/>
        </authorList>
    </citation>
    <scope>NUCLEOTIDE SEQUENCE [LARGE SCALE GENOMIC DNA]</scope>
    <source>
        <strain evidence="1 2">RI</strain>
    </source>
</reference>
<protein>
    <submittedName>
        <fullName evidence="1">Uncharacterized protein</fullName>
    </submittedName>
</protein>
<reference evidence="1 2" key="3">
    <citation type="journal article" date="2016" name="Sci. Rep.">
        <title>Genome-wide diversity and gene expression profiling of Babesia microti isolates identify polymorphic genes that mediate host-pathogen interactions.</title>
        <authorList>
            <person name="Silva J.C."/>
            <person name="Cornillot E."/>
            <person name="McCracken C."/>
            <person name="Usmani-Brown S."/>
            <person name="Dwivedi A."/>
            <person name="Ifeonu O.O."/>
            <person name="Crabtree J."/>
            <person name="Gotia H.T."/>
            <person name="Virji A.Z."/>
            <person name="Reynes C."/>
            <person name="Colinge J."/>
            <person name="Kumar V."/>
            <person name="Lawres L."/>
            <person name="Pazzi J.E."/>
            <person name="Pablo J.V."/>
            <person name="Hung C."/>
            <person name="Brancato J."/>
            <person name="Kumari P."/>
            <person name="Orvis J."/>
            <person name="Tretina K."/>
            <person name="Chibucos M."/>
            <person name="Ott S."/>
            <person name="Sadzewicz L."/>
            <person name="Sengamalay N."/>
            <person name="Shetty A.C."/>
            <person name="Su Q."/>
            <person name="Tallon L."/>
            <person name="Fraser C.M."/>
            <person name="Frutos R."/>
            <person name="Molina D.M."/>
            <person name="Krause P.J."/>
            <person name="Ben Mamoun C."/>
        </authorList>
    </citation>
    <scope>NUCLEOTIDE SEQUENCE [LARGE SCALE GENOMIC DNA]</scope>
    <source>
        <strain evidence="1 2">RI</strain>
    </source>
</reference>
<evidence type="ECO:0000313" key="2">
    <source>
        <dbReference type="Proteomes" id="UP000002899"/>
    </source>
</evidence>